<dbReference type="InterPro" id="IPR032311">
    <property type="entry name" value="DUF4982"/>
</dbReference>
<keyword evidence="3 4" id="KW-0326">Glycosidase</keyword>
<dbReference type="Proteomes" id="UP001374803">
    <property type="component" value="Chromosome"/>
</dbReference>
<dbReference type="InterPro" id="IPR006102">
    <property type="entry name" value="Ig-like_GH2"/>
</dbReference>
<dbReference type="SUPFAM" id="SSF51445">
    <property type="entry name" value="(Trans)glycosidases"/>
    <property type="match status" value="1"/>
</dbReference>
<proteinExistence type="inferred from homology"/>
<dbReference type="Pfam" id="PF02836">
    <property type="entry name" value="Glyco_hydro_2_C"/>
    <property type="match status" value="1"/>
</dbReference>
<feature type="domain" description="DUF4982" evidence="9">
    <location>
        <begin position="608"/>
        <end position="663"/>
    </location>
</feature>
<feature type="compositionally biased region" description="Polar residues" evidence="5">
    <location>
        <begin position="25"/>
        <end position="34"/>
    </location>
</feature>
<keyword evidence="2 4" id="KW-0378">Hydrolase</keyword>
<evidence type="ECO:0000259" key="6">
    <source>
        <dbReference type="Pfam" id="PF00703"/>
    </source>
</evidence>
<dbReference type="InterPro" id="IPR006101">
    <property type="entry name" value="Glyco_hydro_2"/>
</dbReference>
<feature type="domain" description="Glycoside hydrolase family 2 immunoglobulin-like beta-sandwich" evidence="6">
    <location>
        <begin position="212"/>
        <end position="316"/>
    </location>
</feature>
<dbReference type="Pfam" id="PF16355">
    <property type="entry name" value="DUF4982"/>
    <property type="match status" value="1"/>
</dbReference>
<dbReference type="Pfam" id="PF18565">
    <property type="entry name" value="Glyco_hydro2_C5"/>
    <property type="match status" value="1"/>
</dbReference>
<dbReference type="InterPro" id="IPR036156">
    <property type="entry name" value="Beta-gal/glucu_dom_sf"/>
</dbReference>
<name>A0ABZ2KVQ2_9BACT</name>
<evidence type="ECO:0000313" key="11">
    <source>
        <dbReference type="EMBL" id="WXB01379.1"/>
    </source>
</evidence>
<evidence type="ECO:0000256" key="5">
    <source>
        <dbReference type="SAM" id="MobiDB-lite"/>
    </source>
</evidence>
<dbReference type="Gene3D" id="3.20.20.80">
    <property type="entry name" value="Glycosidases"/>
    <property type="match status" value="1"/>
</dbReference>
<evidence type="ECO:0000259" key="8">
    <source>
        <dbReference type="Pfam" id="PF02837"/>
    </source>
</evidence>
<evidence type="ECO:0000259" key="9">
    <source>
        <dbReference type="Pfam" id="PF16355"/>
    </source>
</evidence>
<dbReference type="InterPro" id="IPR023230">
    <property type="entry name" value="Glyco_hydro_2_CS"/>
</dbReference>
<feature type="domain" description="Glycoside hydrolase family 2" evidence="10">
    <location>
        <begin position="680"/>
        <end position="769"/>
    </location>
</feature>
<dbReference type="InterPro" id="IPR006103">
    <property type="entry name" value="Glyco_hydro_2_cat"/>
</dbReference>
<evidence type="ECO:0000256" key="1">
    <source>
        <dbReference type="ARBA" id="ARBA00007401"/>
    </source>
</evidence>
<dbReference type="InterPro" id="IPR013783">
    <property type="entry name" value="Ig-like_fold"/>
</dbReference>
<dbReference type="Pfam" id="PF00703">
    <property type="entry name" value="Glyco_hydro_2"/>
    <property type="match status" value="1"/>
</dbReference>
<keyword evidence="12" id="KW-1185">Reference proteome</keyword>
<dbReference type="Gene3D" id="2.60.40.10">
    <property type="entry name" value="Immunoglobulins"/>
    <property type="match status" value="3"/>
</dbReference>
<dbReference type="InterPro" id="IPR008979">
    <property type="entry name" value="Galactose-bd-like_sf"/>
</dbReference>
<feature type="region of interest" description="Disordered" evidence="5">
    <location>
        <begin position="21"/>
        <end position="42"/>
    </location>
</feature>
<evidence type="ECO:0000256" key="3">
    <source>
        <dbReference type="ARBA" id="ARBA00023295"/>
    </source>
</evidence>
<dbReference type="SUPFAM" id="SSF49785">
    <property type="entry name" value="Galactose-binding domain-like"/>
    <property type="match status" value="1"/>
</dbReference>
<dbReference type="Pfam" id="PF02837">
    <property type="entry name" value="Glyco_hydro_2_N"/>
    <property type="match status" value="1"/>
</dbReference>
<gene>
    <name evidence="11" type="ORF">LVJ94_31230</name>
</gene>
<feature type="domain" description="Glycosyl hydrolases family 2 sugar binding" evidence="8">
    <location>
        <begin position="99"/>
        <end position="202"/>
    </location>
</feature>
<evidence type="ECO:0000259" key="7">
    <source>
        <dbReference type="Pfam" id="PF02836"/>
    </source>
</evidence>
<evidence type="ECO:0000259" key="10">
    <source>
        <dbReference type="Pfam" id="PF18565"/>
    </source>
</evidence>
<dbReference type="PRINTS" id="PR00132">
    <property type="entry name" value="GLHYDRLASE2"/>
</dbReference>
<reference evidence="11" key="1">
    <citation type="submission" date="2021-12" db="EMBL/GenBank/DDBJ databases">
        <title>Discovery of the Pendulisporaceae a myxobacterial family with distinct sporulation behavior and unique specialized metabolism.</title>
        <authorList>
            <person name="Garcia R."/>
            <person name="Popoff A."/>
            <person name="Bader C.D."/>
            <person name="Loehr J."/>
            <person name="Walesch S."/>
            <person name="Walt C."/>
            <person name="Boldt J."/>
            <person name="Bunk B."/>
            <person name="Haeckl F.J.F.P.J."/>
            <person name="Gunesch A.P."/>
            <person name="Birkelbach J."/>
            <person name="Nuebel U."/>
            <person name="Pietschmann T."/>
            <person name="Bach T."/>
            <person name="Mueller R."/>
        </authorList>
    </citation>
    <scope>NUCLEOTIDE SEQUENCE</scope>
    <source>
        <strain evidence="11">MSr11367</strain>
    </source>
</reference>
<dbReference type="SUPFAM" id="SSF49303">
    <property type="entry name" value="beta-Galactosidase/glucuronidase domain"/>
    <property type="match status" value="1"/>
</dbReference>
<comment type="similarity">
    <text evidence="1 4">Belongs to the glycosyl hydrolase 2 family.</text>
</comment>
<dbReference type="RefSeq" id="WP_394830991.1">
    <property type="nucleotide sequence ID" value="NZ_CP089929.1"/>
</dbReference>
<feature type="domain" description="Glycoside hydrolase family 2 catalytic" evidence="7">
    <location>
        <begin position="324"/>
        <end position="474"/>
    </location>
</feature>
<evidence type="ECO:0000313" key="12">
    <source>
        <dbReference type="Proteomes" id="UP001374803"/>
    </source>
</evidence>
<dbReference type="PANTHER" id="PTHR42732:SF1">
    <property type="entry name" value="BETA-MANNOSIDASE"/>
    <property type="match status" value="1"/>
</dbReference>
<dbReference type="PANTHER" id="PTHR42732">
    <property type="entry name" value="BETA-GALACTOSIDASE"/>
    <property type="match status" value="1"/>
</dbReference>
<dbReference type="InterPro" id="IPR051913">
    <property type="entry name" value="GH2_Domain-Containing"/>
</dbReference>
<dbReference type="InterPro" id="IPR040605">
    <property type="entry name" value="Glyco_hydro2_dom5"/>
</dbReference>
<dbReference type="Gene3D" id="2.60.120.260">
    <property type="entry name" value="Galactose-binding domain-like"/>
    <property type="match status" value="2"/>
</dbReference>
<sequence length="925" mass="99053">MKRLVTIVVPAVLAACAGNGEVPQQGETSRTASASAVGPAESHRRTLNFNTQWLFAGDVPGQNGQAVSPQESSEASFVPVTLPYFRLHPHKGFGKIDFEVPVSWYRRHFTLPSDYAGRRISVEFQGVAKIADVYVNGTWVGQHKGSYTSFTFDITDLVHLGGGQDNVIAVKVDSTEHGDIPPEGGSVDYYVWGGIVRDVNLVVTDPLHADTPFVSTTSIANGRATVRARTNVRNDGDTAKTATVSTALVDASGQVVGTGSATLAVQPHAATEFSYDVSVASPKLWHTDSPYLYTARTQVSDGGALVDERNVRVGIRSIEFRRSDGKFYLNGQWLKLRGLDRHEQYPYIGRAAPNRLQAKDADILKYELGTNIVRTSHYPQDPEFLDRTDEIGLLVLEEIPGWQHIGDANWKNIAIHNVEEMVTRDRHHPSIITWGVRINESGDDHDFYVATNAKARALDPSRPTCGVRNFRSSEFLEDLYTYNDFSGTAQDPAVLPWLITESVGHTKPHQAWDPESTLIGTMQTHLNVQNTAASKANISGAMGWAAFDYNTTFNTGASCHDATCYHGVSDIFRLPKFSASAFSSQRDPAKYGPYVSIDNYWTSSSSNSVYVAGNCDQVELFANGVSKGRINPNAYTSLPHPFFQFNGVTFATGSLRADCWIGGGIAKTATQYTPGAATKLALTLDDAAIQADGADMTRVVVRALDAHDQAVPYDASKVSFAVAGPGALIGESPLTLEAGRGAVYLKSALGRTGSIALTASAPGLATASVSVSATPFVADTVPAGASAYGFGFVNDVNDSAQGTAANRFNYVGSGWRHGGCSGGCFSGDNSWDNVAGDTVTLAFRGQRVVLYGVYDTIHGTAAVSIDGGAETDVSLKGPRRGNVAVWTSPTLAEGNHTLNVRVKGDGYVVVDRAMVVSSGPTLLVP</sequence>
<dbReference type="InterPro" id="IPR017853">
    <property type="entry name" value="GH"/>
</dbReference>
<evidence type="ECO:0000256" key="2">
    <source>
        <dbReference type="ARBA" id="ARBA00022801"/>
    </source>
</evidence>
<protein>
    <submittedName>
        <fullName evidence="11">DUF4982 domain-containing protein</fullName>
    </submittedName>
</protein>
<dbReference type="PROSITE" id="PS00719">
    <property type="entry name" value="GLYCOSYL_HYDROL_F2_1"/>
    <property type="match status" value="1"/>
</dbReference>
<evidence type="ECO:0000256" key="4">
    <source>
        <dbReference type="RuleBase" id="RU361154"/>
    </source>
</evidence>
<dbReference type="InterPro" id="IPR006104">
    <property type="entry name" value="Glyco_hydro_2_N"/>
</dbReference>
<dbReference type="EMBL" id="CP089983">
    <property type="protein sequence ID" value="WXB01379.1"/>
    <property type="molecule type" value="Genomic_DNA"/>
</dbReference>
<accession>A0ABZ2KVQ2</accession>
<organism evidence="11 12">
    <name type="scientific">Pendulispora rubella</name>
    <dbReference type="NCBI Taxonomy" id="2741070"/>
    <lineage>
        <taxon>Bacteria</taxon>
        <taxon>Pseudomonadati</taxon>
        <taxon>Myxococcota</taxon>
        <taxon>Myxococcia</taxon>
        <taxon>Myxococcales</taxon>
        <taxon>Sorangiineae</taxon>
        <taxon>Pendulisporaceae</taxon>
        <taxon>Pendulispora</taxon>
    </lineage>
</organism>
<dbReference type="PROSITE" id="PS51257">
    <property type="entry name" value="PROKAR_LIPOPROTEIN"/>
    <property type="match status" value="1"/>
</dbReference>